<dbReference type="AlphaFoldDB" id="C0BXU2"/>
<protein>
    <submittedName>
        <fullName evidence="2">Uncharacterized protein</fullName>
    </submittedName>
</protein>
<sequence length="144" mass="17004">MMFNYMNRNLRWIMLDERRVKLMTQLAFYEQTQGKQDFKISEYYRKDYAGMHTICSILWVTVGYVCALALIFLAGMESLMAKMSNGLIITLGLAVVIGYFVLVIAYAVITSHVYNLRHKKARQRVKKYNHNLTRLLKMYEKENK</sequence>
<name>C0BXU2_9FIRM</name>
<gene>
    <name evidence="2" type="ORF">CLOHYLEM_04629</name>
</gene>
<reference evidence="2" key="1">
    <citation type="submission" date="2009-02" db="EMBL/GenBank/DDBJ databases">
        <authorList>
            <person name="Fulton L."/>
            <person name="Clifton S."/>
            <person name="Fulton B."/>
            <person name="Xu J."/>
            <person name="Minx P."/>
            <person name="Pepin K.H."/>
            <person name="Johnson M."/>
            <person name="Bhonagiri V."/>
            <person name="Nash W.E."/>
            <person name="Mardis E.R."/>
            <person name="Wilson R.K."/>
        </authorList>
    </citation>
    <scope>NUCLEOTIDE SEQUENCE [LARGE SCALE GENOMIC DNA]</scope>
    <source>
        <strain evidence="2">DSM 15053</strain>
    </source>
</reference>
<keyword evidence="1" id="KW-0472">Membrane</keyword>
<comment type="caution">
    <text evidence="2">The sequence shown here is derived from an EMBL/GenBank/DDBJ whole genome shotgun (WGS) entry which is preliminary data.</text>
</comment>
<dbReference type="eggNOG" id="ENOG5032UC0">
    <property type="taxonomic scope" value="Bacteria"/>
</dbReference>
<proteinExistence type="predicted"/>
<keyword evidence="3" id="KW-1185">Reference proteome</keyword>
<feature type="transmembrane region" description="Helical" evidence="1">
    <location>
        <begin position="54"/>
        <end position="75"/>
    </location>
</feature>
<keyword evidence="1" id="KW-1133">Transmembrane helix</keyword>
<dbReference type="HOGENOM" id="CLU_127571_0_0_9"/>
<reference evidence="2" key="2">
    <citation type="submission" date="2013-06" db="EMBL/GenBank/DDBJ databases">
        <title>Draft genome sequence of Clostridium hylemonae (DSM 15053).</title>
        <authorList>
            <person name="Sudarsanam P."/>
            <person name="Ley R."/>
            <person name="Guruge J."/>
            <person name="Turnbaugh P.J."/>
            <person name="Mahowald M."/>
            <person name="Liep D."/>
            <person name="Gordon J."/>
        </authorList>
    </citation>
    <scope>NUCLEOTIDE SEQUENCE</scope>
    <source>
        <strain evidence="2">DSM 15053</strain>
    </source>
</reference>
<keyword evidence="1" id="KW-0812">Transmembrane</keyword>
<dbReference type="Proteomes" id="UP000004893">
    <property type="component" value="Unassembled WGS sequence"/>
</dbReference>
<dbReference type="STRING" id="553973.CLOHYLEM_04629"/>
<evidence type="ECO:0000256" key="1">
    <source>
        <dbReference type="SAM" id="Phobius"/>
    </source>
</evidence>
<evidence type="ECO:0000313" key="3">
    <source>
        <dbReference type="Proteomes" id="UP000004893"/>
    </source>
</evidence>
<organism evidence="2 3">
    <name type="scientific">[Clostridium] hylemonae DSM 15053</name>
    <dbReference type="NCBI Taxonomy" id="553973"/>
    <lineage>
        <taxon>Bacteria</taxon>
        <taxon>Bacillati</taxon>
        <taxon>Bacillota</taxon>
        <taxon>Clostridia</taxon>
        <taxon>Lachnospirales</taxon>
        <taxon>Lachnospiraceae</taxon>
    </lineage>
</organism>
<accession>C0BXU2</accession>
<evidence type="ECO:0000313" key="2">
    <source>
        <dbReference type="EMBL" id="EEG75399.1"/>
    </source>
</evidence>
<feature type="transmembrane region" description="Helical" evidence="1">
    <location>
        <begin position="87"/>
        <end position="114"/>
    </location>
</feature>
<dbReference type="EMBL" id="ABYI02000012">
    <property type="protein sequence ID" value="EEG75399.1"/>
    <property type="molecule type" value="Genomic_DNA"/>
</dbReference>